<dbReference type="InterPro" id="IPR041294">
    <property type="entry name" value="AnkUBD"/>
</dbReference>
<reference evidence="17 18" key="1">
    <citation type="journal article" date="2007" name="Science">
        <title>Sea anemone genome reveals ancestral eumetazoan gene repertoire and genomic organization.</title>
        <authorList>
            <person name="Putnam N.H."/>
            <person name="Srivastava M."/>
            <person name="Hellsten U."/>
            <person name="Dirks B."/>
            <person name="Chapman J."/>
            <person name="Salamov A."/>
            <person name="Terry A."/>
            <person name="Shapiro H."/>
            <person name="Lindquist E."/>
            <person name="Kapitonov V.V."/>
            <person name="Jurka J."/>
            <person name="Genikhovich G."/>
            <person name="Grigoriev I.V."/>
            <person name="Lucas S.M."/>
            <person name="Steele R.E."/>
            <person name="Finnerty J.R."/>
            <person name="Technau U."/>
            <person name="Martindale M.Q."/>
            <person name="Rokhsar D.S."/>
        </authorList>
    </citation>
    <scope>NUCLEOTIDE SEQUENCE [LARGE SCALE GENOMIC DNA]</scope>
    <source>
        <strain evidence="18">CH2 X CH6</strain>
    </source>
</reference>
<dbReference type="PANTHER" id="PTHR13367">
    <property type="entry name" value="UBIQUITIN THIOESTERASE"/>
    <property type="match status" value="1"/>
</dbReference>
<evidence type="ECO:0000256" key="12">
    <source>
        <dbReference type="ARBA" id="ARBA00022833"/>
    </source>
</evidence>
<dbReference type="Gene3D" id="1.25.40.560">
    <property type="match status" value="1"/>
</dbReference>
<evidence type="ECO:0000256" key="2">
    <source>
        <dbReference type="ARBA" id="ARBA00005865"/>
    </source>
</evidence>
<keyword evidence="4" id="KW-0645">Protease</keyword>
<dbReference type="PROSITE" id="PS50802">
    <property type="entry name" value="OTU"/>
    <property type="match status" value="1"/>
</dbReference>
<evidence type="ECO:0000256" key="10">
    <source>
        <dbReference type="ARBA" id="ARBA00022801"/>
    </source>
</evidence>
<feature type="domain" description="OTU" evidence="16">
    <location>
        <begin position="430"/>
        <end position="588"/>
    </location>
</feature>
<evidence type="ECO:0000256" key="14">
    <source>
        <dbReference type="SAM" id="MobiDB-lite"/>
    </source>
</evidence>
<keyword evidence="7" id="KW-0677">Repeat</keyword>
<dbReference type="InParanoid" id="A7RLB9"/>
<dbReference type="Pfam" id="PF02338">
    <property type="entry name" value="OTU"/>
    <property type="match status" value="1"/>
</dbReference>
<dbReference type="PANTHER" id="PTHR13367:SF28">
    <property type="entry name" value="UBIQUITIN THIOESTERASE ZRANB1"/>
    <property type="match status" value="1"/>
</dbReference>
<dbReference type="PhylomeDB" id="A7RLB9"/>
<dbReference type="HOGENOM" id="CLU_013907_0_0_1"/>
<dbReference type="InterPro" id="IPR051346">
    <property type="entry name" value="OTU_Deubiquitinase"/>
</dbReference>
<dbReference type="OrthoDB" id="6275030at2759"/>
<accession>A7RLB9</accession>
<keyword evidence="8 13" id="KW-0863">Zinc-finger</keyword>
<evidence type="ECO:0000256" key="3">
    <source>
        <dbReference type="ARBA" id="ARBA00012759"/>
    </source>
</evidence>
<dbReference type="FunCoup" id="A7RLB9">
    <property type="interactions" value="59"/>
</dbReference>
<evidence type="ECO:0000259" key="15">
    <source>
        <dbReference type="PROSITE" id="PS50199"/>
    </source>
</evidence>
<dbReference type="AlphaFoldDB" id="A7RLB9"/>
<feature type="region of interest" description="Disordered" evidence="14">
    <location>
        <begin position="186"/>
        <end position="223"/>
    </location>
</feature>
<keyword evidence="18" id="KW-1185">Reference proteome</keyword>
<dbReference type="EMBL" id="DS469518">
    <property type="protein sequence ID" value="EDO47663.1"/>
    <property type="molecule type" value="Genomic_DNA"/>
</dbReference>
<dbReference type="MEROPS" id="C64.004"/>
<keyword evidence="6" id="KW-0479">Metal-binding</keyword>
<dbReference type="InterPro" id="IPR003323">
    <property type="entry name" value="OTU_dom"/>
</dbReference>
<dbReference type="InterPro" id="IPR036443">
    <property type="entry name" value="Znf_RanBP2_sf"/>
</dbReference>
<dbReference type="InterPro" id="IPR001876">
    <property type="entry name" value="Znf_RanBP2"/>
</dbReference>
<dbReference type="eggNOG" id="KOG4345">
    <property type="taxonomic scope" value="Eukaryota"/>
</dbReference>
<feature type="domain" description="RanBP2-type" evidence="15">
    <location>
        <begin position="5"/>
        <end position="35"/>
    </location>
</feature>
<dbReference type="OMA" id="MCDTKDD"/>
<keyword evidence="11" id="KW-0788">Thiol protease</keyword>
<proteinExistence type="inferred from homology"/>
<evidence type="ECO:0000256" key="11">
    <source>
        <dbReference type="ARBA" id="ARBA00022807"/>
    </source>
</evidence>
<evidence type="ECO:0000313" key="18">
    <source>
        <dbReference type="Proteomes" id="UP000001593"/>
    </source>
</evidence>
<dbReference type="SMART" id="SM00547">
    <property type="entry name" value="ZnF_RBZ"/>
    <property type="match status" value="3"/>
</dbReference>
<evidence type="ECO:0000256" key="4">
    <source>
        <dbReference type="ARBA" id="ARBA00022670"/>
    </source>
</evidence>
<comment type="similarity">
    <text evidence="2">Belongs to the peptidase C64 family.</text>
</comment>
<evidence type="ECO:0000256" key="7">
    <source>
        <dbReference type="ARBA" id="ARBA00022737"/>
    </source>
</evidence>
<evidence type="ECO:0000256" key="8">
    <source>
        <dbReference type="ARBA" id="ARBA00022771"/>
    </source>
</evidence>
<dbReference type="GO" id="GO:0004843">
    <property type="term" value="F:cysteine-type deubiquitinase activity"/>
    <property type="evidence" value="ECO:0007669"/>
    <property type="project" value="UniProtKB-EC"/>
</dbReference>
<dbReference type="PROSITE" id="PS50199">
    <property type="entry name" value="ZF_RANBP2_2"/>
    <property type="match status" value="3"/>
</dbReference>
<keyword evidence="5" id="KW-0879">Wnt signaling pathway</keyword>
<dbReference type="Proteomes" id="UP000001593">
    <property type="component" value="Unassembled WGS sequence"/>
</dbReference>
<evidence type="ECO:0000256" key="9">
    <source>
        <dbReference type="ARBA" id="ARBA00022786"/>
    </source>
</evidence>
<dbReference type="CDD" id="cd22767">
    <property type="entry name" value="OTU_ZRANB1"/>
    <property type="match status" value="1"/>
</dbReference>
<evidence type="ECO:0000256" key="5">
    <source>
        <dbReference type="ARBA" id="ARBA00022687"/>
    </source>
</evidence>
<gene>
    <name evidence="17" type="ORF">NEMVEDRAFT_v1g160052</name>
</gene>
<dbReference type="EC" id="3.4.19.12" evidence="3"/>
<evidence type="ECO:0000256" key="1">
    <source>
        <dbReference type="ARBA" id="ARBA00000707"/>
    </source>
</evidence>
<dbReference type="InterPro" id="IPR049768">
    <property type="entry name" value="ZRANB1_OTU"/>
</dbReference>
<feature type="domain" description="RanBP2-type" evidence="15">
    <location>
        <begin position="85"/>
        <end position="114"/>
    </location>
</feature>
<keyword evidence="12" id="KW-0862">Zinc</keyword>
<name>A7RLB9_NEMVE</name>
<evidence type="ECO:0000313" key="17">
    <source>
        <dbReference type="EMBL" id="EDO47663.1"/>
    </source>
</evidence>
<dbReference type="Pfam" id="PF00641">
    <property type="entry name" value="Zn_ribbon_RanBP"/>
    <property type="match status" value="2"/>
</dbReference>
<dbReference type="Gene3D" id="4.10.1060.10">
    <property type="entry name" value="Zinc finger, RanBP2-type"/>
    <property type="match status" value="1"/>
</dbReference>
<evidence type="ECO:0000256" key="13">
    <source>
        <dbReference type="PROSITE-ProRule" id="PRU00322"/>
    </source>
</evidence>
<dbReference type="GO" id="GO:0006508">
    <property type="term" value="P:proteolysis"/>
    <property type="evidence" value="ECO:0007669"/>
    <property type="project" value="UniProtKB-KW"/>
</dbReference>
<dbReference type="STRING" id="45351.A7RLB9"/>
<dbReference type="GO" id="GO:0008270">
    <property type="term" value="F:zinc ion binding"/>
    <property type="evidence" value="ECO:0007669"/>
    <property type="project" value="UniProtKB-KW"/>
</dbReference>
<evidence type="ECO:0000256" key="6">
    <source>
        <dbReference type="ARBA" id="ARBA00022723"/>
    </source>
</evidence>
<comment type="catalytic activity">
    <reaction evidence="1">
        <text>Thiol-dependent hydrolysis of ester, thioester, amide, peptide and isopeptide bonds formed by the C-terminal Gly of ubiquitin (a 76-residue protein attached to proteins as an intracellular targeting signal).</text>
        <dbReference type="EC" id="3.4.19.12"/>
    </reaction>
</comment>
<dbReference type="FunFam" id="2.30.30.380:FF:000030">
    <property type="entry name" value="Ubiquitin thioesterase trabid"/>
    <property type="match status" value="1"/>
</dbReference>
<dbReference type="SUPFAM" id="SSF90209">
    <property type="entry name" value="Ran binding protein zinc finger-like"/>
    <property type="match status" value="1"/>
</dbReference>
<dbReference type="Gene3D" id="2.30.30.380">
    <property type="entry name" value="Zn-finger domain of Sec23/24"/>
    <property type="match status" value="2"/>
</dbReference>
<keyword evidence="9" id="KW-0833">Ubl conjugation pathway</keyword>
<dbReference type="GO" id="GO:0016055">
    <property type="term" value="P:Wnt signaling pathway"/>
    <property type="evidence" value="ECO:0007669"/>
    <property type="project" value="UniProtKB-KW"/>
</dbReference>
<evidence type="ECO:0000259" key="16">
    <source>
        <dbReference type="PROSITE" id="PS50802"/>
    </source>
</evidence>
<keyword evidence="10" id="KW-0378">Hydrolase</keyword>
<sequence length="685" mass="77677">MPKNEQNLKWSCGYCTYLNWPTATKCTLCLAARPTNIICPQSVRAPGISEDIYQTADNERIISSNTLNCRSADRTSNKKKPSEQEVTKWKCPTCTFDNWPNALRCVMCHNNAPKSRTLYAEASSAKEAKALSPKSSRSKVNLKTLNNDKNKAQLKNLTKWQCPNCTYENWPKTAKCVICGTTKPLGKPSDEPKMSKNQNLASHKASGSRRRSPSSSLTDMSAIQSSNQEAKNIIYDIPASEDVNDNEEVMQIRNRLKDCDWMWLSACIGVVEGDAASVETYLNSGGDRTRQLTREDCVVLNRPGIFEVGFTLVHLAIRFKRDDLLAFLLAPEVTNHRLRCVPCLVSPELAGDIRKEIAHTMRQKKGDWPCFFFTDQVTFVLPAEIQDFPGRVQRQLFEDFFDKEVQRVLEVESPVINWSVEITEQLGSRIFPLWNRSAGDCLLDSLLQATYGVFDKDNTLRKALFESLSEGSSRFFARYKEWESMQAETLQYSLDEDQWEQDWASILSLASQPGTSLEQTHVFALAHILRRPVIIYGVKYVKSFRGETLGLARFQGVYLPLLWERSFCWKNPVVLGYTRGHFSALVAMEVDTDASNDIGAHAHVENNDNVHVTYLPLVDHEGRLLPVHFLSASEVGSEEMLLRDWLDCCVTEGGVLVAQQRVTPRPALVNQMIDDWLDRYRKLSK</sequence>
<dbReference type="PROSITE" id="PS01358">
    <property type="entry name" value="ZF_RANBP2_1"/>
    <property type="match status" value="3"/>
</dbReference>
<dbReference type="Pfam" id="PF18418">
    <property type="entry name" value="AnkUBD"/>
    <property type="match status" value="1"/>
</dbReference>
<organism evidence="17 18">
    <name type="scientific">Nematostella vectensis</name>
    <name type="common">Starlet sea anemone</name>
    <dbReference type="NCBI Taxonomy" id="45351"/>
    <lineage>
        <taxon>Eukaryota</taxon>
        <taxon>Metazoa</taxon>
        <taxon>Cnidaria</taxon>
        <taxon>Anthozoa</taxon>
        <taxon>Hexacorallia</taxon>
        <taxon>Actiniaria</taxon>
        <taxon>Edwardsiidae</taxon>
        <taxon>Nematostella</taxon>
    </lineage>
</organism>
<dbReference type="KEGG" id="nve:5519776"/>
<feature type="domain" description="RanBP2-type" evidence="15">
    <location>
        <begin position="156"/>
        <end position="185"/>
    </location>
</feature>
<protein>
    <recommendedName>
        <fullName evidence="3">ubiquitinyl hydrolase 1</fullName>
        <ecNumber evidence="3">3.4.19.12</ecNumber>
    </recommendedName>
</protein>